<name>A0ABT8FPA0_9MICO</name>
<keyword evidence="1" id="KW-0805">Transcription regulation</keyword>
<comment type="caution">
    <text evidence="6">The sequence shown here is derived from an EMBL/GenBank/DDBJ whole genome shotgun (WGS) entry which is preliminary data.</text>
</comment>
<dbReference type="Pfam" id="PF00440">
    <property type="entry name" value="TetR_N"/>
    <property type="match status" value="1"/>
</dbReference>
<reference evidence="6" key="1">
    <citation type="submission" date="2021-06" db="EMBL/GenBank/DDBJ databases">
        <title>Genome-based taxonomic framework of Microbacterium strains isolated from marine environment, the description of four new species and reclassification of four preexisting species.</title>
        <authorList>
            <person name="Lee S.D."/>
            <person name="Kim S.-M."/>
            <person name="Byeon Y.-S."/>
            <person name="Yang H.L."/>
            <person name="Kim I.S."/>
        </authorList>
    </citation>
    <scope>NUCLEOTIDE SEQUENCE</scope>
    <source>
        <strain evidence="6">KACC 20510</strain>
    </source>
</reference>
<dbReference type="EMBL" id="JAHWXI010000001">
    <property type="protein sequence ID" value="MDN4463149.1"/>
    <property type="molecule type" value="Genomic_DNA"/>
</dbReference>
<dbReference type="Proteomes" id="UP001172731">
    <property type="component" value="Unassembled WGS sequence"/>
</dbReference>
<evidence type="ECO:0000313" key="6">
    <source>
        <dbReference type="EMBL" id="MDN4463149.1"/>
    </source>
</evidence>
<feature type="domain" description="HTH tetR-type" evidence="5">
    <location>
        <begin position="21"/>
        <end position="81"/>
    </location>
</feature>
<dbReference type="InterPro" id="IPR009057">
    <property type="entry name" value="Homeodomain-like_sf"/>
</dbReference>
<evidence type="ECO:0000259" key="5">
    <source>
        <dbReference type="PROSITE" id="PS50977"/>
    </source>
</evidence>
<dbReference type="PRINTS" id="PR00455">
    <property type="entry name" value="HTHTETR"/>
</dbReference>
<evidence type="ECO:0000313" key="7">
    <source>
        <dbReference type="Proteomes" id="UP001172731"/>
    </source>
</evidence>
<dbReference type="PANTHER" id="PTHR47506">
    <property type="entry name" value="TRANSCRIPTIONAL REGULATORY PROTEIN"/>
    <property type="match status" value="1"/>
</dbReference>
<keyword evidence="3" id="KW-0804">Transcription</keyword>
<protein>
    <submittedName>
        <fullName evidence="6">TetR/AcrR family transcriptional regulator</fullName>
    </submittedName>
</protein>
<dbReference type="SUPFAM" id="SSF48498">
    <property type="entry name" value="Tetracyclin repressor-like, C-terminal domain"/>
    <property type="match status" value="1"/>
</dbReference>
<dbReference type="Gene3D" id="1.10.357.10">
    <property type="entry name" value="Tetracycline Repressor, domain 2"/>
    <property type="match status" value="1"/>
</dbReference>
<keyword evidence="7" id="KW-1185">Reference proteome</keyword>
<proteinExistence type="predicted"/>
<evidence type="ECO:0000256" key="1">
    <source>
        <dbReference type="ARBA" id="ARBA00023015"/>
    </source>
</evidence>
<dbReference type="PANTHER" id="PTHR47506:SF6">
    <property type="entry name" value="HTH-TYPE TRANSCRIPTIONAL REPRESSOR NEMR"/>
    <property type="match status" value="1"/>
</dbReference>
<evidence type="ECO:0000256" key="2">
    <source>
        <dbReference type="ARBA" id="ARBA00023125"/>
    </source>
</evidence>
<dbReference type="RefSeq" id="WP_301132149.1">
    <property type="nucleotide sequence ID" value="NZ_BAAAUQ010000002.1"/>
</dbReference>
<evidence type="ECO:0000256" key="3">
    <source>
        <dbReference type="ARBA" id="ARBA00023163"/>
    </source>
</evidence>
<dbReference type="PROSITE" id="PS50977">
    <property type="entry name" value="HTH_TETR_2"/>
    <property type="match status" value="1"/>
</dbReference>
<gene>
    <name evidence="6" type="ORF">KZC48_01850</name>
</gene>
<dbReference type="InterPro" id="IPR036271">
    <property type="entry name" value="Tet_transcr_reg_TetR-rel_C_sf"/>
</dbReference>
<evidence type="ECO:0000256" key="4">
    <source>
        <dbReference type="PROSITE-ProRule" id="PRU00335"/>
    </source>
</evidence>
<feature type="DNA-binding region" description="H-T-H motif" evidence="4">
    <location>
        <begin position="44"/>
        <end position="63"/>
    </location>
</feature>
<accession>A0ABT8FPA0</accession>
<dbReference type="SUPFAM" id="SSF46689">
    <property type="entry name" value="Homeodomain-like"/>
    <property type="match status" value="1"/>
</dbReference>
<dbReference type="InterPro" id="IPR001647">
    <property type="entry name" value="HTH_TetR"/>
</dbReference>
<keyword evidence="2 4" id="KW-0238">DNA-binding</keyword>
<organism evidence="6 7">
    <name type="scientific">Microbacterium aurantiacum</name>
    <dbReference type="NCBI Taxonomy" id="162393"/>
    <lineage>
        <taxon>Bacteria</taxon>
        <taxon>Bacillati</taxon>
        <taxon>Actinomycetota</taxon>
        <taxon>Actinomycetes</taxon>
        <taxon>Micrococcales</taxon>
        <taxon>Microbacteriaceae</taxon>
        <taxon>Microbacterium</taxon>
    </lineage>
</organism>
<sequence length="222" mass="24558">MTKATMVAQPRRRRGEYAKSEATRAAILDAALGVFAESGYRAGSLREIAQRVGMSEAGLLHHFKSKSELLMAVLDRRDEHALEITRFNEVDGIVRLRGLVHLAAYNASEPGVVELYCTLSAEATSTDHPAHDYFLRRYEWTRREVTASFEAVAADGRLSGAITPRAAAIATISLMDGLQVQWLLDRSVVDMAEELARYFRSIVLGFDLESLEAALDQKVASE</sequence>